<protein>
    <submittedName>
        <fullName evidence="2">Transcriptional regulator</fullName>
    </submittedName>
</protein>
<dbReference type="Proteomes" id="UP000641932">
    <property type="component" value="Unassembled WGS sequence"/>
</dbReference>
<reference evidence="2" key="1">
    <citation type="journal article" date="2014" name="Int. J. Syst. Evol. Microbiol.">
        <title>Complete genome sequence of Corynebacterium casei LMG S-19264T (=DSM 44701T), isolated from a smear-ripened cheese.</title>
        <authorList>
            <consortium name="US DOE Joint Genome Institute (JGI-PGF)"/>
            <person name="Walter F."/>
            <person name="Albersmeier A."/>
            <person name="Kalinowski J."/>
            <person name="Ruckert C."/>
        </authorList>
    </citation>
    <scope>NUCLEOTIDE SEQUENCE</scope>
    <source>
        <strain evidence="2">CGMCC 4.7201</strain>
    </source>
</reference>
<name>A0A917ZZ34_9ACTN</name>
<evidence type="ECO:0000259" key="1">
    <source>
        <dbReference type="Pfam" id="PF13601"/>
    </source>
</evidence>
<feature type="domain" description="Winged helix DNA-binding" evidence="1">
    <location>
        <begin position="24"/>
        <end position="102"/>
    </location>
</feature>
<evidence type="ECO:0000313" key="2">
    <source>
        <dbReference type="EMBL" id="GGO99537.1"/>
    </source>
</evidence>
<dbReference type="InterPro" id="IPR027395">
    <property type="entry name" value="WH_DNA-bd_dom"/>
</dbReference>
<dbReference type="EMBL" id="BMMS01000046">
    <property type="protein sequence ID" value="GGO99537.1"/>
    <property type="molecule type" value="Genomic_DNA"/>
</dbReference>
<dbReference type="Pfam" id="PF13601">
    <property type="entry name" value="HTH_34"/>
    <property type="match status" value="1"/>
</dbReference>
<dbReference type="InterPro" id="IPR036390">
    <property type="entry name" value="WH_DNA-bd_sf"/>
</dbReference>
<dbReference type="InterPro" id="IPR036388">
    <property type="entry name" value="WH-like_DNA-bd_sf"/>
</dbReference>
<dbReference type="PANTHER" id="PTHR37318:SF1">
    <property type="entry name" value="BSL7504 PROTEIN"/>
    <property type="match status" value="1"/>
</dbReference>
<dbReference type="RefSeq" id="WP_189135517.1">
    <property type="nucleotide sequence ID" value="NZ_BMMS01000046.1"/>
</dbReference>
<accession>A0A917ZZ34</accession>
<dbReference type="SUPFAM" id="SSF46785">
    <property type="entry name" value="Winged helix' DNA-binding domain"/>
    <property type="match status" value="1"/>
</dbReference>
<sequence>MSDGHAEQPHPSVGLDDVVHHRARLGILTVLGQVRKATFSYLKSQLRLTDGNLGRHLEVLAAEELVTLIKGYEGRRPRTWVEITDAGDAALAAEIATLKQLVSRFEQHGALPRQDR</sequence>
<proteinExistence type="predicted"/>
<reference evidence="2" key="2">
    <citation type="submission" date="2020-09" db="EMBL/GenBank/DDBJ databases">
        <authorList>
            <person name="Sun Q."/>
            <person name="Zhou Y."/>
        </authorList>
    </citation>
    <scope>NUCLEOTIDE SEQUENCE</scope>
    <source>
        <strain evidence="2">CGMCC 4.7201</strain>
    </source>
</reference>
<dbReference type="PANTHER" id="PTHR37318">
    <property type="entry name" value="BSL7504 PROTEIN"/>
    <property type="match status" value="1"/>
</dbReference>
<evidence type="ECO:0000313" key="3">
    <source>
        <dbReference type="Proteomes" id="UP000641932"/>
    </source>
</evidence>
<comment type="caution">
    <text evidence="2">The sequence shown here is derived from an EMBL/GenBank/DDBJ whole genome shotgun (WGS) entry which is preliminary data.</text>
</comment>
<keyword evidence="3" id="KW-1185">Reference proteome</keyword>
<dbReference type="Gene3D" id="1.10.10.10">
    <property type="entry name" value="Winged helix-like DNA-binding domain superfamily/Winged helix DNA-binding domain"/>
    <property type="match status" value="1"/>
</dbReference>
<organism evidence="2 3">
    <name type="scientific">Wenjunlia tyrosinilytica</name>
    <dbReference type="NCBI Taxonomy" id="1544741"/>
    <lineage>
        <taxon>Bacteria</taxon>
        <taxon>Bacillati</taxon>
        <taxon>Actinomycetota</taxon>
        <taxon>Actinomycetes</taxon>
        <taxon>Kitasatosporales</taxon>
        <taxon>Streptomycetaceae</taxon>
        <taxon>Wenjunlia</taxon>
    </lineage>
</organism>
<dbReference type="AlphaFoldDB" id="A0A917ZZ34"/>
<gene>
    <name evidence="2" type="ORF">GCM10012280_66220</name>
</gene>